<dbReference type="PATRIC" id="fig|476652.3.peg.687"/>
<dbReference type="InterPro" id="IPR003561">
    <property type="entry name" value="Mutator_MutT"/>
</dbReference>
<accession>A0A0J1FVJ3</accession>
<comment type="caution">
    <text evidence="15">The sequence shown here is derived from an EMBL/GenBank/DDBJ whole genome shotgun (WGS) entry which is preliminary data.</text>
</comment>
<dbReference type="GO" id="GO:0035539">
    <property type="term" value="F:8-oxo-7,8-dihydrodeoxyguanosine triphosphate pyrophosphatase activity"/>
    <property type="evidence" value="ECO:0007669"/>
    <property type="project" value="UniProtKB-EC"/>
</dbReference>
<feature type="domain" description="Nudix hydrolase" evidence="14">
    <location>
        <begin position="19"/>
        <end position="145"/>
    </location>
</feature>
<organism evidence="15 16">
    <name type="scientific">Desulfosporosinus acididurans</name>
    <dbReference type="NCBI Taxonomy" id="476652"/>
    <lineage>
        <taxon>Bacteria</taxon>
        <taxon>Bacillati</taxon>
        <taxon>Bacillota</taxon>
        <taxon>Clostridia</taxon>
        <taxon>Eubacteriales</taxon>
        <taxon>Desulfitobacteriaceae</taxon>
        <taxon>Desulfosporosinus</taxon>
    </lineage>
</organism>
<keyword evidence="4" id="KW-0235">DNA replication</keyword>
<evidence type="ECO:0000256" key="13">
    <source>
        <dbReference type="PIRSR" id="PIRSR603561-2"/>
    </source>
</evidence>
<evidence type="ECO:0000256" key="7">
    <source>
        <dbReference type="ARBA" id="ARBA00022801"/>
    </source>
</evidence>
<keyword evidence="7 15" id="KW-0378">Hydrolase</keyword>
<evidence type="ECO:0000256" key="3">
    <source>
        <dbReference type="ARBA" id="ARBA00022457"/>
    </source>
</evidence>
<dbReference type="InterPro" id="IPR015797">
    <property type="entry name" value="NUDIX_hydrolase-like_dom_sf"/>
</dbReference>
<dbReference type="GO" id="GO:0006281">
    <property type="term" value="P:DNA repair"/>
    <property type="evidence" value="ECO:0007669"/>
    <property type="project" value="UniProtKB-KW"/>
</dbReference>
<comment type="similarity">
    <text evidence="2">Belongs to the Nudix hydrolase family.</text>
</comment>
<dbReference type="STRING" id="476652.DEAC_c06710"/>
<dbReference type="AlphaFoldDB" id="A0A0J1FVJ3"/>
<protein>
    <recommendedName>
        <fullName evidence="11">8-oxo-dGTP diphosphatase</fullName>
        <ecNumber evidence="11">3.6.1.55</ecNumber>
    </recommendedName>
</protein>
<dbReference type="InterPro" id="IPR020476">
    <property type="entry name" value="Nudix_hydrolase"/>
</dbReference>
<feature type="binding site" evidence="13">
    <location>
        <position position="54"/>
    </location>
    <ligand>
        <name>Mg(2+)</name>
        <dbReference type="ChEBI" id="CHEBI:18420"/>
    </ligand>
</feature>
<sequence length="150" mass="17158">MVHCKFCLIDGREGENTMKTTIEVGAAIIIRDKKVLIAQRAAGEDLEGKWEFPGGKIEPGETPQDCLRREIREEFEVEIKVQDFFGESIYDYPHGTIKLLAFRCQWFSGIFTLNVHSQIAWISYDELDNYDFSPADIPLAEKLKSQIVKA</sequence>
<dbReference type="GO" id="GO:0008413">
    <property type="term" value="F:8-oxo-7,8-dihydroguanosine triphosphate pyrophosphatase activity"/>
    <property type="evidence" value="ECO:0007669"/>
    <property type="project" value="InterPro"/>
</dbReference>
<dbReference type="Pfam" id="PF00293">
    <property type="entry name" value="NUDIX"/>
    <property type="match status" value="1"/>
</dbReference>
<dbReference type="GO" id="GO:0006260">
    <property type="term" value="P:DNA replication"/>
    <property type="evidence" value="ECO:0007669"/>
    <property type="project" value="UniProtKB-KW"/>
</dbReference>
<evidence type="ECO:0000256" key="10">
    <source>
        <dbReference type="ARBA" id="ARBA00035861"/>
    </source>
</evidence>
<dbReference type="InterPro" id="IPR000086">
    <property type="entry name" value="NUDIX_hydrolase_dom"/>
</dbReference>
<comment type="cofactor">
    <cofactor evidence="1 13">
        <name>Mg(2+)</name>
        <dbReference type="ChEBI" id="CHEBI:18420"/>
    </cofactor>
</comment>
<evidence type="ECO:0000313" key="16">
    <source>
        <dbReference type="Proteomes" id="UP000036356"/>
    </source>
</evidence>
<dbReference type="InterPro" id="IPR047127">
    <property type="entry name" value="MutT-like"/>
</dbReference>
<keyword evidence="9" id="KW-0234">DNA repair</keyword>
<evidence type="ECO:0000256" key="6">
    <source>
        <dbReference type="ARBA" id="ARBA00022763"/>
    </source>
</evidence>
<proteinExistence type="inferred from homology"/>
<evidence type="ECO:0000256" key="5">
    <source>
        <dbReference type="ARBA" id="ARBA00022723"/>
    </source>
</evidence>
<dbReference type="EMBL" id="LDZY01000002">
    <property type="protein sequence ID" value="KLU67459.1"/>
    <property type="molecule type" value="Genomic_DNA"/>
</dbReference>
<dbReference type="GO" id="GO:0046872">
    <property type="term" value="F:metal ion binding"/>
    <property type="evidence" value="ECO:0007669"/>
    <property type="project" value="UniProtKB-KW"/>
</dbReference>
<dbReference type="Proteomes" id="UP000036356">
    <property type="component" value="Unassembled WGS sequence"/>
</dbReference>
<name>A0A0J1FVJ3_9FIRM</name>
<dbReference type="SUPFAM" id="SSF55811">
    <property type="entry name" value="Nudix"/>
    <property type="match status" value="1"/>
</dbReference>
<evidence type="ECO:0000259" key="14">
    <source>
        <dbReference type="PROSITE" id="PS51462"/>
    </source>
</evidence>
<evidence type="ECO:0000256" key="11">
    <source>
        <dbReference type="ARBA" id="ARBA00038905"/>
    </source>
</evidence>
<dbReference type="NCBIfam" id="TIGR00586">
    <property type="entry name" value="mutt"/>
    <property type="match status" value="1"/>
</dbReference>
<keyword evidence="6" id="KW-0227">DNA damage</keyword>
<dbReference type="PROSITE" id="PS51462">
    <property type="entry name" value="NUDIX"/>
    <property type="match status" value="1"/>
</dbReference>
<keyword evidence="8 13" id="KW-0460">Magnesium</keyword>
<dbReference type="EC" id="3.6.1.55" evidence="11"/>
<dbReference type="PRINTS" id="PR00502">
    <property type="entry name" value="NUDIXFAMILY"/>
</dbReference>
<feature type="binding site" evidence="12">
    <location>
        <begin position="51"/>
        <end position="54"/>
    </location>
    <ligand>
        <name>8-oxo-dGTP</name>
        <dbReference type="ChEBI" id="CHEBI:77896"/>
    </ligand>
</feature>
<feature type="binding site" evidence="12">
    <location>
        <position position="40"/>
    </location>
    <ligand>
        <name>8-oxo-dGTP</name>
        <dbReference type="ChEBI" id="CHEBI:77896"/>
    </ligand>
</feature>
<dbReference type="PANTHER" id="PTHR47707:SF1">
    <property type="entry name" value="NUDIX HYDROLASE FAMILY PROTEIN"/>
    <property type="match status" value="1"/>
</dbReference>
<reference evidence="15 16" key="1">
    <citation type="submission" date="2015-06" db="EMBL/GenBank/DDBJ databases">
        <title>Draft genome of the moderately acidophilic sulfate reducer Candidatus Desulfosporosinus acididurans strain M1.</title>
        <authorList>
            <person name="Poehlein A."/>
            <person name="Petzsch P."/>
            <person name="Johnson B.D."/>
            <person name="Schloemann M."/>
            <person name="Daniel R."/>
            <person name="Muehling M."/>
        </authorList>
    </citation>
    <scope>NUCLEOTIDE SEQUENCE [LARGE SCALE GENOMIC DNA]</scope>
    <source>
        <strain evidence="15 16">M1</strain>
    </source>
</reference>
<gene>
    <name evidence="15" type="primary">nudG</name>
    <name evidence="15" type="ORF">DEAC_c06710</name>
</gene>
<evidence type="ECO:0000256" key="1">
    <source>
        <dbReference type="ARBA" id="ARBA00001946"/>
    </source>
</evidence>
<comment type="catalytic activity">
    <reaction evidence="10">
        <text>8-oxo-dGTP + H2O = 8-oxo-dGMP + diphosphate + H(+)</text>
        <dbReference type="Rhea" id="RHEA:31575"/>
        <dbReference type="ChEBI" id="CHEBI:15377"/>
        <dbReference type="ChEBI" id="CHEBI:15378"/>
        <dbReference type="ChEBI" id="CHEBI:33019"/>
        <dbReference type="ChEBI" id="CHEBI:63224"/>
        <dbReference type="ChEBI" id="CHEBI:77896"/>
        <dbReference type="EC" id="3.6.1.55"/>
    </reaction>
</comment>
<evidence type="ECO:0000313" key="15">
    <source>
        <dbReference type="EMBL" id="KLU67459.1"/>
    </source>
</evidence>
<dbReference type="PANTHER" id="PTHR47707">
    <property type="entry name" value="8-OXO-DGTP DIPHOSPHATASE"/>
    <property type="match status" value="1"/>
</dbReference>
<evidence type="ECO:0000256" key="4">
    <source>
        <dbReference type="ARBA" id="ARBA00022705"/>
    </source>
</evidence>
<dbReference type="Gene3D" id="3.90.79.10">
    <property type="entry name" value="Nucleoside Triphosphate Pyrophosphohydrolase"/>
    <property type="match status" value="1"/>
</dbReference>
<evidence type="ECO:0000256" key="8">
    <source>
        <dbReference type="ARBA" id="ARBA00022842"/>
    </source>
</evidence>
<keyword evidence="5 13" id="KW-0479">Metal-binding</keyword>
<feature type="binding site" evidence="13">
    <location>
        <position position="74"/>
    </location>
    <ligand>
        <name>Mg(2+)</name>
        <dbReference type="ChEBI" id="CHEBI:18420"/>
    </ligand>
</feature>
<keyword evidence="3" id="KW-0515">Mutator protein</keyword>
<keyword evidence="16" id="KW-1185">Reference proteome</keyword>
<evidence type="ECO:0000256" key="2">
    <source>
        <dbReference type="ARBA" id="ARBA00005582"/>
    </source>
</evidence>
<dbReference type="CDD" id="cd03425">
    <property type="entry name" value="NUDIX_MutT_NudA_like"/>
    <property type="match status" value="1"/>
</dbReference>
<dbReference type="GO" id="GO:0044715">
    <property type="term" value="F:8-oxo-dGDP phosphatase activity"/>
    <property type="evidence" value="ECO:0007669"/>
    <property type="project" value="TreeGrafter"/>
</dbReference>
<evidence type="ECO:0000256" key="9">
    <source>
        <dbReference type="ARBA" id="ARBA00023204"/>
    </source>
</evidence>
<dbReference type="GO" id="GO:0044716">
    <property type="term" value="F:8-oxo-GDP phosphatase activity"/>
    <property type="evidence" value="ECO:0007669"/>
    <property type="project" value="TreeGrafter"/>
</dbReference>
<evidence type="ECO:0000256" key="12">
    <source>
        <dbReference type="PIRSR" id="PIRSR603561-1"/>
    </source>
</evidence>